<gene>
    <name evidence="4" type="ORF">H6A31_10670</name>
</gene>
<evidence type="ECO:0000256" key="2">
    <source>
        <dbReference type="ARBA" id="ARBA00022737"/>
    </source>
</evidence>
<dbReference type="InterPro" id="IPR015915">
    <property type="entry name" value="Kelch-typ_b-propeller"/>
</dbReference>
<keyword evidence="5" id="KW-1185">Reference proteome</keyword>
<dbReference type="InterPro" id="IPR019937">
    <property type="entry name" value="Cycl-permuted_mutarotase"/>
</dbReference>
<comment type="caution">
    <text evidence="4">The sequence shown here is derived from an EMBL/GenBank/DDBJ whole genome shotgun (WGS) entry which is preliminary data.</text>
</comment>
<protein>
    <submittedName>
        <fullName evidence="4">Cyclically-permuted mutarotase family protein</fullName>
    </submittedName>
</protein>
<dbReference type="NCBIfam" id="TIGR03548">
    <property type="entry name" value="mutarot_permut"/>
    <property type="match status" value="1"/>
</dbReference>
<dbReference type="PANTHER" id="PTHR45632">
    <property type="entry name" value="LD33804P"/>
    <property type="match status" value="1"/>
</dbReference>
<sequence length="363" mass="40461">MKKRLLMWGILVLQYAISLAQSVPDYPITQGVSAPFAGFIKDWLIVGGGCNFPLKPAAEGGEKIYYDQCYALNVQSECPQWIPVPSLACPMAYGCSIETPEGLVCIGGMNADSCLTHVFRIQATDSPQKFTIQPLPSLPETIDNAAATLLNGCIYLTGGNQQHGQNTLYRLELKTNRTWQKLSAYPGPQRVQPILVNDGHKLYLIGGYQAASDTSESILSHDILCYLPETNRWEYETDIPLEENGEQRCMAGGSGTQTSTHFILTGGVNYTIFKKALDGKVGKDYLTHEPSWYRFNDDILCFDFTHKKWTLYPNIPGMARAGSILLQHHHCLYMVCGEIKPGIRTPQITIYPLKKEIDFQNNP</sequence>
<evidence type="ECO:0000256" key="3">
    <source>
        <dbReference type="SAM" id="SignalP"/>
    </source>
</evidence>
<evidence type="ECO:0000313" key="5">
    <source>
        <dbReference type="Proteomes" id="UP000703295"/>
    </source>
</evidence>
<dbReference type="InterPro" id="IPR056734">
    <property type="entry name" value="NANM"/>
</dbReference>
<dbReference type="Gene3D" id="2.120.10.80">
    <property type="entry name" value="Kelch-type beta propeller"/>
    <property type="match status" value="1"/>
</dbReference>
<accession>A0ABS2EWR5</accession>
<keyword evidence="1" id="KW-0880">Kelch repeat</keyword>
<dbReference type="Pfam" id="PF24996">
    <property type="entry name" value="NANM"/>
    <property type="match status" value="1"/>
</dbReference>
<proteinExistence type="predicted"/>
<feature type="chain" id="PRO_5046148928" evidence="3">
    <location>
        <begin position="21"/>
        <end position="363"/>
    </location>
</feature>
<dbReference type="Proteomes" id="UP000703295">
    <property type="component" value="Unassembled WGS sequence"/>
</dbReference>
<feature type="signal peptide" evidence="3">
    <location>
        <begin position="1"/>
        <end position="20"/>
    </location>
</feature>
<reference evidence="4 5" key="1">
    <citation type="journal article" date="2021" name="Sci. Rep.">
        <title>The distribution of antibiotic resistance genes in chicken gut microbiota commensals.</title>
        <authorList>
            <person name="Juricova H."/>
            <person name="Matiasovicova J."/>
            <person name="Kubasova T."/>
            <person name="Cejkova D."/>
            <person name="Rychlik I."/>
        </authorList>
    </citation>
    <scope>NUCLEOTIDE SEQUENCE [LARGE SCALE GENOMIC DNA]</scope>
    <source>
        <strain evidence="4 5">An801</strain>
    </source>
</reference>
<keyword evidence="2" id="KW-0677">Repeat</keyword>
<dbReference type="EMBL" id="JACJJW010000029">
    <property type="protein sequence ID" value="MBM6759136.1"/>
    <property type="molecule type" value="Genomic_DNA"/>
</dbReference>
<dbReference type="SUPFAM" id="SSF117281">
    <property type="entry name" value="Kelch motif"/>
    <property type="match status" value="1"/>
</dbReference>
<dbReference type="RefSeq" id="WP_204476304.1">
    <property type="nucleotide sequence ID" value="NZ_CATVUC010000019.1"/>
</dbReference>
<dbReference type="PANTHER" id="PTHR45632:SF3">
    <property type="entry name" value="KELCH-LIKE PROTEIN 32"/>
    <property type="match status" value="1"/>
</dbReference>
<evidence type="ECO:0000313" key="4">
    <source>
        <dbReference type="EMBL" id="MBM6759136.1"/>
    </source>
</evidence>
<organism evidence="4 5">
    <name type="scientific">Bacteroides mediterraneensis</name>
    <dbReference type="NCBI Taxonomy" id="1841856"/>
    <lineage>
        <taxon>Bacteria</taxon>
        <taxon>Pseudomonadati</taxon>
        <taxon>Bacteroidota</taxon>
        <taxon>Bacteroidia</taxon>
        <taxon>Bacteroidales</taxon>
        <taxon>Bacteroidaceae</taxon>
        <taxon>Bacteroides</taxon>
    </lineage>
</organism>
<keyword evidence="3" id="KW-0732">Signal</keyword>
<name>A0ABS2EWR5_9BACE</name>
<evidence type="ECO:0000256" key="1">
    <source>
        <dbReference type="ARBA" id="ARBA00022441"/>
    </source>
</evidence>